<dbReference type="SUPFAM" id="SSF54373">
    <property type="entry name" value="FAD-linked reductases, C-terminal domain"/>
    <property type="match status" value="1"/>
</dbReference>
<dbReference type="PANTHER" id="PTHR11552">
    <property type="entry name" value="GLUCOSE-METHANOL-CHOLINE GMC OXIDOREDUCTASE"/>
    <property type="match status" value="1"/>
</dbReference>
<dbReference type="InterPro" id="IPR036188">
    <property type="entry name" value="FAD/NAD-bd_sf"/>
</dbReference>
<comment type="similarity">
    <text evidence="1">Belongs to the GMC oxidoreductase family.</text>
</comment>
<dbReference type="Pfam" id="PF05199">
    <property type="entry name" value="GMC_oxred_C"/>
    <property type="match status" value="1"/>
</dbReference>
<dbReference type="STRING" id="5601.A0A0D2FVG2"/>
<accession>A0A0D2FVG2</accession>
<dbReference type="Proteomes" id="UP000054266">
    <property type="component" value="Unassembled WGS sequence"/>
</dbReference>
<dbReference type="PANTHER" id="PTHR11552:SF78">
    <property type="entry name" value="GLUCOSE-METHANOL-CHOLINE OXIDOREDUCTASE N-TERMINAL DOMAIN-CONTAINING PROTEIN"/>
    <property type="match status" value="1"/>
</dbReference>
<dbReference type="Gene3D" id="3.30.410.40">
    <property type="match status" value="1"/>
</dbReference>
<dbReference type="Gene3D" id="3.50.50.60">
    <property type="entry name" value="FAD/NAD(P)-binding domain"/>
    <property type="match status" value="1"/>
</dbReference>
<dbReference type="InterPro" id="IPR012132">
    <property type="entry name" value="GMC_OxRdtase"/>
</dbReference>
<name>A0A0D2FVG2_9EURO</name>
<organism evidence="3 4">
    <name type="scientific">Phialophora macrospora</name>
    <dbReference type="NCBI Taxonomy" id="1851006"/>
    <lineage>
        <taxon>Eukaryota</taxon>
        <taxon>Fungi</taxon>
        <taxon>Dikarya</taxon>
        <taxon>Ascomycota</taxon>
        <taxon>Pezizomycotina</taxon>
        <taxon>Eurotiomycetes</taxon>
        <taxon>Chaetothyriomycetidae</taxon>
        <taxon>Chaetothyriales</taxon>
        <taxon>Herpotrichiellaceae</taxon>
        <taxon>Phialophora</taxon>
    </lineage>
</organism>
<dbReference type="GO" id="GO:0016614">
    <property type="term" value="F:oxidoreductase activity, acting on CH-OH group of donors"/>
    <property type="evidence" value="ECO:0007669"/>
    <property type="project" value="InterPro"/>
</dbReference>
<dbReference type="GO" id="GO:0050660">
    <property type="term" value="F:flavin adenine dinucleotide binding"/>
    <property type="evidence" value="ECO:0007669"/>
    <property type="project" value="InterPro"/>
</dbReference>
<evidence type="ECO:0000313" key="4">
    <source>
        <dbReference type="Proteomes" id="UP000054266"/>
    </source>
</evidence>
<dbReference type="AlphaFoldDB" id="A0A0D2FVG2"/>
<feature type="domain" description="Glucose-methanol-choline oxidoreductase C-terminal" evidence="2">
    <location>
        <begin position="103"/>
        <end position="226"/>
    </location>
</feature>
<reference evidence="3 4" key="1">
    <citation type="submission" date="2015-01" db="EMBL/GenBank/DDBJ databases">
        <title>The Genome Sequence of Capronia semiimmersa CBS27337.</title>
        <authorList>
            <consortium name="The Broad Institute Genomics Platform"/>
            <person name="Cuomo C."/>
            <person name="de Hoog S."/>
            <person name="Gorbushina A."/>
            <person name="Stielow B."/>
            <person name="Teixiera M."/>
            <person name="Abouelleil A."/>
            <person name="Chapman S.B."/>
            <person name="Priest M."/>
            <person name="Young S.K."/>
            <person name="Wortman J."/>
            <person name="Nusbaum C."/>
            <person name="Birren B."/>
        </authorList>
    </citation>
    <scope>NUCLEOTIDE SEQUENCE [LARGE SCALE GENOMIC DNA]</scope>
    <source>
        <strain evidence="3 4">CBS 27337</strain>
    </source>
</reference>
<dbReference type="EMBL" id="KN846956">
    <property type="protein sequence ID" value="KIW72468.1"/>
    <property type="molecule type" value="Genomic_DNA"/>
</dbReference>
<protein>
    <recommendedName>
        <fullName evidence="2">Glucose-methanol-choline oxidoreductase C-terminal domain-containing protein</fullName>
    </recommendedName>
</protein>
<evidence type="ECO:0000256" key="1">
    <source>
        <dbReference type="ARBA" id="ARBA00010790"/>
    </source>
</evidence>
<gene>
    <name evidence="3" type="ORF">PV04_00659</name>
</gene>
<proteinExistence type="inferred from homology"/>
<keyword evidence="4" id="KW-1185">Reference proteome</keyword>
<dbReference type="InterPro" id="IPR007867">
    <property type="entry name" value="GMC_OxRtase_C"/>
</dbReference>
<evidence type="ECO:0000313" key="3">
    <source>
        <dbReference type="EMBL" id="KIW72468.1"/>
    </source>
</evidence>
<dbReference type="HOGENOM" id="CLU_1030577_0_0_1"/>
<evidence type="ECO:0000259" key="2">
    <source>
        <dbReference type="Pfam" id="PF05199"/>
    </source>
</evidence>
<sequence>MTRNPNYMEGTDRVAGSTTTISEEACGSFMWCHQLAAGAGALRGRGQEGTLLESAAVAVVEDLLAVGNDYQVHNTPKLLDVDFAGFEVPVEAYVSVAPYTAYPSSRGKLHVTGPNWEGPIDFDLGFSTDTHDVDLQKQIWACKKYRAKMYRGELANIEYSGEDEQVIENFTRENIQTTWHVLGPAKMALHELADRDLNVYGVQSLKVADLSIEPQNVAANTGKTALQVGETVASIVLAEQALTEKTDPKRERDTWCTSKRLLTSLLTKYR</sequence>